<gene>
    <name evidence="2" type="ORF">GC093_27880</name>
</gene>
<name>A0A972K3I5_9BACL</name>
<protein>
    <submittedName>
        <fullName evidence="2">RNA-binding protein</fullName>
    </submittedName>
</protein>
<dbReference type="PANTHER" id="PTHR15241:SF304">
    <property type="entry name" value="RRM DOMAIN-CONTAINING PROTEIN"/>
    <property type="match status" value="1"/>
</dbReference>
<dbReference type="GO" id="GO:0003723">
    <property type="term" value="F:RNA binding"/>
    <property type="evidence" value="ECO:0007669"/>
    <property type="project" value="InterPro"/>
</dbReference>
<accession>A0A972K3I5</accession>
<dbReference type="SMART" id="SM00360">
    <property type="entry name" value="RRM"/>
    <property type="match status" value="1"/>
</dbReference>
<comment type="caution">
    <text evidence="2">The sequence shown here is derived from an EMBL/GenBank/DDBJ whole genome shotgun (WGS) entry which is preliminary data.</text>
</comment>
<dbReference type="Gene3D" id="3.30.70.330">
    <property type="match status" value="1"/>
</dbReference>
<evidence type="ECO:0000259" key="1">
    <source>
        <dbReference type="PROSITE" id="PS50102"/>
    </source>
</evidence>
<organism evidence="2 3">
    <name type="scientific">Paenibacillus foliorum</name>
    <dbReference type="NCBI Taxonomy" id="2654974"/>
    <lineage>
        <taxon>Bacteria</taxon>
        <taxon>Bacillati</taxon>
        <taxon>Bacillota</taxon>
        <taxon>Bacilli</taxon>
        <taxon>Bacillales</taxon>
        <taxon>Paenibacillaceae</taxon>
        <taxon>Paenibacillus</taxon>
    </lineage>
</organism>
<proteinExistence type="predicted"/>
<dbReference type="EMBL" id="WHOD01000105">
    <property type="protein sequence ID" value="NOU97015.1"/>
    <property type="molecule type" value="Genomic_DNA"/>
</dbReference>
<dbReference type="InterPro" id="IPR012677">
    <property type="entry name" value="Nucleotide-bd_a/b_plait_sf"/>
</dbReference>
<keyword evidence="3" id="KW-1185">Reference proteome</keyword>
<dbReference type="Pfam" id="PF00076">
    <property type="entry name" value="RRM_1"/>
    <property type="match status" value="1"/>
</dbReference>
<sequence>MVNDDANGAIKQALKLGTSNAIGGATIQTNSKTATLEFRNLPWAYTNEELGNAVKPYSEVLTVRIATDRETGRSVGYGFVEVPRDKMQTVINELNGAEWGGRPVTVREASVRTDIPQRAGR</sequence>
<evidence type="ECO:0000313" key="3">
    <source>
        <dbReference type="Proteomes" id="UP000641588"/>
    </source>
</evidence>
<evidence type="ECO:0000313" key="2">
    <source>
        <dbReference type="EMBL" id="NOU97015.1"/>
    </source>
</evidence>
<dbReference type="InterPro" id="IPR000504">
    <property type="entry name" value="RRM_dom"/>
</dbReference>
<dbReference type="PROSITE" id="PS50102">
    <property type="entry name" value="RRM"/>
    <property type="match status" value="1"/>
</dbReference>
<feature type="domain" description="RRM" evidence="1">
    <location>
        <begin position="34"/>
        <end position="111"/>
    </location>
</feature>
<dbReference type="AlphaFoldDB" id="A0A972K3I5"/>
<dbReference type="Proteomes" id="UP000641588">
    <property type="component" value="Unassembled WGS sequence"/>
</dbReference>
<dbReference type="SUPFAM" id="SSF54928">
    <property type="entry name" value="RNA-binding domain, RBD"/>
    <property type="match status" value="1"/>
</dbReference>
<dbReference type="InterPro" id="IPR035979">
    <property type="entry name" value="RBD_domain_sf"/>
</dbReference>
<reference evidence="2" key="1">
    <citation type="submission" date="2019-10" db="EMBL/GenBank/DDBJ databases">
        <title>Description of Paenibacillus glebae sp. nov.</title>
        <authorList>
            <person name="Carlier A."/>
            <person name="Qi S."/>
        </authorList>
    </citation>
    <scope>NUCLEOTIDE SEQUENCE</scope>
    <source>
        <strain evidence="2">LMG 31456</strain>
    </source>
</reference>
<dbReference type="PANTHER" id="PTHR15241">
    <property type="entry name" value="TRANSFORMER-2-RELATED"/>
    <property type="match status" value="1"/>
</dbReference>